<evidence type="ECO:0000313" key="4">
    <source>
        <dbReference type="Proteomes" id="UP000730482"/>
    </source>
</evidence>
<dbReference type="PROSITE" id="PS00086">
    <property type="entry name" value="CYTOCHROME_P450"/>
    <property type="match status" value="1"/>
</dbReference>
<sequence length="408" mass="44298">MTESDIWFQDPYAAFARGRQAAGPSFVPALGAWVVARHDDVLEVLRRADEFSSANTLPRDDMLPEPVRAELAGSIGGRPVVVNSDGPAHRRYRAPLLAGLTPARVGQLVPWIGERAAELADGFTRHGDGRVEFVSQYTSVLASETIGRLIGLEPKDVAKAVDGTTQALIMYFFPVGDEHKAEAARKFAEMRAMLDGYVRARHAEPRDDLCSALVAALAPDGGELTLEQRHEIGSNVLNLFIAGFITATPLLGTMVLNLLRHPEQWESLCAKPELIPAAVEEAIRYDTSMQSVRRLTTAPVTLAGVEIPAGATLLVALASANRDPDAHDRPDTFDITRPPNEATTRHVSFGHGPHACVGAQLFREEAQATLRVLTERLPNLRLAPQEAGAMGRSVVPRDGSLQRLNLVW</sequence>
<keyword evidence="2" id="KW-0349">Heme</keyword>
<dbReference type="Gene3D" id="1.10.630.10">
    <property type="entry name" value="Cytochrome P450"/>
    <property type="match status" value="1"/>
</dbReference>
<evidence type="ECO:0000256" key="2">
    <source>
        <dbReference type="RuleBase" id="RU000461"/>
    </source>
</evidence>
<evidence type="ECO:0000256" key="1">
    <source>
        <dbReference type="ARBA" id="ARBA00010617"/>
    </source>
</evidence>
<dbReference type="PRINTS" id="PR00359">
    <property type="entry name" value="BP450"/>
</dbReference>
<name>A0ABS5L4Z4_9ACTN</name>
<dbReference type="InterPro" id="IPR002397">
    <property type="entry name" value="Cyt_P450_B"/>
</dbReference>
<gene>
    <name evidence="3" type="ORF">KGQ19_40665</name>
</gene>
<dbReference type="SUPFAM" id="SSF48264">
    <property type="entry name" value="Cytochrome P450"/>
    <property type="match status" value="1"/>
</dbReference>
<keyword evidence="2" id="KW-0408">Iron</keyword>
<organism evidence="3 4">
    <name type="scientific">Catenulispora pinistramenti</name>
    <dbReference type="NCBI Taxonomy" id="2705254"/>
    <lineage>
        <taxon>Bacteria</taxon>
        <taxon>Bacillati</taxon>
        <taxon>Actinomycetota</taxon>
        <taxon>Actinomycetes</taxon>
        <taxon>Catenulisporales</taxon>
        <taxon>Catenulisporaceae</taxon>
        <taxon>Catenulispora</taxon>
    </lineage>
</organism>
<reference evidence="3 4" key="1">
    <citation type="submission" date="2020-02" db="EMBL/GenBank/DDBJ databases">
        <title>Acidophilic actinobacteria isolated from forest soil.</title>
        <authorList>
            <person name="Golinska P."/>
        </authorList>
    </citation>
    <scope>NUCLEOTIDE SEQUENCE [LARGE SCALE GENOMIC DNA]</scope>
    <source>
        <strain evidence="3 4">NL8</strain>
    </source>
</reference>
<dbReference type="EMBL" id="JAAFYZ010000237">
    <property type="protein sequence ID" value="MBS2553185.1"/>
    <property type="molecule type" value="Genomic_DNA"/>
</dbReference>
<dbReference type="InterPro" id="IPR017972">
    <property type="entry name" value="Cyt_P450_CS"/>
</dbReference>
<dbReference type="RefSeq" id="WP_212019482.1">
    <property type="nucleotide sequence ID" value="NZ_JAAFYZ010000237.1"/>
</dbReference>
<comment type="caution">
    <text evidence="3">The sequence shown here is derived from an EMBL/GenBank/DDBJ whole genome shotgun (WGS) entry which is preliminary data.</text>
</comment>
<keyword evidence="4" id="KW-1185">Reference proteome</keyword>
<dbReference type="InterPro" id="IPR036396">
    <property type="entry name" value="Cyt_P450_sf"/>
</dbReference>
<dbReference type="PANTHER" id="PTHR46696:SF6">
    <property type="entry name" value="P450, PUTATIVE (EUROFUNG)-RELATED"/>
    <property type="match status" value="1"/>
</dbReference>
<accession>A0ABS5L4Z4</accession>
<dbReference type="InterPro" id="IPR001128">
    <property type="entry name" value="Cyt_P450"/>
</dbReference>
<keyword evidence="2" id="KW-0503">Monooxygenase</keyword>
<protein>
    <submittedName>
        <fullName evidence="3">Cytochrome P450</fullName>
    </submittedName>
</protein>
<dbReference type="Pfam" id="PF00067">
    <property type="entry name" value="p450"/>
    <property type="match status" value="1"/>
</dbReference>
<comment type="similarity">
    <text evidence="1 2">Belongs to the cytochrome P450 family.</text>
</comment>
<keyword evidence="2" id="KW-0479">Metal-binding</keyword>
<evidence type="ECO:0000313" key="3">
    <source>
        <dbReference type="EMBL" id="MBS2553185.1"/>
    </source>
</evidence>
<keyword evidence="2" id="KW-0560">Oxidoreductase</keyword>
<dbReference type="PANTHER" id="PTHR46696">
    <property type="entry name" value="P450, PUTATIVE (EUROFUNG)-RELATED"/>
    <property type="match status" value="1"/>
</dbReference>
<dbReference type="Proteomes" id="UP000730482">
    <property type="component" value="Unassembled WGS sequence"/>
</dbReference>
<proteinExistence type="inferred from homology"/>